<dbReference type="AlphaFoldDB" id="A0A9P6KKX7"/>
<organism evidence="2 3">
    <name type="scientific">Paraphaeosphaeria minitans</name>
    <dbReference type="NCBI Taxonomy" id="565426"/>
    <lineage>
        <taxon>Eukaryota</taxon>
        <taxon>Fungi</taxon>
        <taxon>Dikarya</taxon>
        <taxon>Ascomycota</taxon>
        <taxon>Pezizomycotina</taxon>
        <taxon>Dothideomycetes</taxon>
        <taxon>Pleosporomycetidae</taxon>
        <taxon>Pleosporales</taxon>
        <taxon>Massarineae</taxon>
        <taxon>Didymosphaeriaceae</taxon>
        <taxon>Paraphaeosphaeria</taxon>
    </lineage>
</organism>
<evidence type="ECO:0000313" key="2">
    <source>
        <dbReference type="EMBL" id="KAF9729894.1"/>
    </source>
</evidence>
<gene>
    <name evidence="2" type="ORF">PMIN01_11827</name>
</gene>
<comment type="caution">
    <text evidence="2">The sequence shown here is derived from an EMBL/GenBank/DDBJ whole genome shotgun (WGS) entry which is preliminary data.</text>
</comment>
<proteinExistence type="predicted"/>
<evidence type="ECO:0000313" key="3">
    <source>
        <dbReference type="Proteomes" id="UP000756921"/>
    </source>
</evidence>
<protein>
    <submittedName>
        <fullName evidence="2">Uncharacterized protein</fullName>
    </submittedName>
</protein>
<feature type="compositionally biased region" description="Polar residues" evidence="1">
    <location>
        <begin position="283"/>
        <end position="293"/>
    </location>
</feature>
<reference evidence="2" key="1">
    <citation type="journal article" date="2020" name="Mol. Plant Microbe Interact.">
        <title>Genome Sequence of the Biocontrol Agent Coniothyrium minitans strain Conio (IMI 134523).</title>
        <authorList>
            <person name="Patel D."/>
            <person name="Shittu T.A."/>
            <person name="Baroncelli R."/>
            <person name="Muthumeenakshi S."/>
            <person name="Osborne T.H."/>
            <person name="Janganan T.K."/>
            <person name="Sreenivasaprasad S."/>
        </authorList>
    </citation>
    <scope>NUCLEOTIDE SEQUENCE</scope>
    <source>
        <strain evidence="2">Conio</strain>
    </source>
</reference>
<feature type="region of interest" description="Disordered" evidence="1">
    <location>
        <begin position="253"/>
        <end position="333"/>
    </location>
</feature>
<sequence>MECPCLKLLRGDEDVDDKLVDLLLERISKLPADRLKKLKLKVFEKRSRDRSLQILSQPFKDEDFEPIKTFLNGVAVGKIDFWNLALSAPNGASEQQRRILKQPLYSAVNISLQLENAEVHHRILHRFARVVIFKLCKEGESMAVVEALHQAQLHVDRQPEKLVQEVDRMLAAGSKYCHLAQRLGGLGILAFLPQCGGPSLWENHIGKSGPAFESVIKKLQDDGLPAQSEPYHELAGDTIAVGKADLSTAELVQKHGRTNRSPDRLEHTRKRPRVAREERTAEAFQSSNIQAHCSTGEPPSQMGPATLFTLPRVTGEQSSSNQPGSTDSTDVNPSTQYASLVATPFEDSATFIPNPATSSIQGNGHKNGILGSPFDHMSSLKDVQPGPGPSSLSAPNWAETALGNFSGFGDSLGNFSGFGDSLGNFSEFGDLFGPQIRAQLAQENFPDTGPLLQGTLTAFNT</sequence>
<accession>A0A9P6KKX7</accession>
<keyword evidence="3" id="KW-1185">Reference proteome</keyword>
<dbReference type="Proteomes" id="UP000756921">
    <property type="component" value="Unassembled WGS sequence"/>
</dbReference>
<name>A0A9P6KKX7_9PLEO</name>
<dbReference type="EMBL" id="WJXW01000015">
    <property type="protein sequence ID" value="KAF9729894.1"/>
    <property type="molecule type" value="Genomic_DNA"/>
</dbReference>
<feature type="compositionally biased region" description="Polar residues" evidence="1">
    <location>
        <begin position="315"/>
        <end position="333"/>
    </location>
</feature>
<dbReference type="OrthoDB" id="3946009at2759"/>
<evidence type="ECO:0000256" key="1">
    <source>
        <dbReference type="SAM" id="MobiDB-lite"/>
    </source>
</evidence>